<dbReference type="SMART" id="SM00530">
    <property type="entry name" value="HTH_XRE"/>
    <property type="match status" value="1"/>
</dbReference>
<dbReference type="InterPro" id="IPR001387">
    <property type="entry name" value="Cro/C1-type_HTH"/>
</dbReference>
<dbReference type="AlphaFoldDB" id="A0A933SCT4"/>
<dbReference type="InterPro" id="IPR050807">
    <property type="entry name" value="TransReg_Diox_bact_type"/>
</dbReference>
<dbReference type="PANTHER" id="PTHR46797">
    <property type="entry name" value="HTH-TYPE TRANSCRIPTIONAL REGULATOR"/>
    <property type="match status" value="1"/>
</dbReference>
<evidence type="ECO:0000313" key="4">
    <source>
        <dbReference type="Proteomes" id="UP000696931"/>
    </source>
</evidence>
<name>A0A933SCT4_UNCEI</name>
<dbReference type="InterPro" id="IPR010982">
    <property type="entry name" value="Lambda_DNA-bd_dom_sf"/>
</dbReference>
<dbReference type="GO" id="GO:0003700">
    <property type="term" value="F:DNA-binding transcription factor activity"/>
    <property type="evidence" value="ECO:0007669"/>
    <property type="project" value="TreeGrafter"/>
</dbReference>
<dbReference type="Pfam" id="PF13560">
    <property type="entry name" value="HTH_31"/>
    <property type="match status" value="1"/>
</dbReference>
<evidence type="ECO:0000256" key="1">
    <source>
        <dbReference type="ARBA" id="ARBA00023125"/>
    </source>
</evidence>
<accession>A0A933SCT4</accession>
<dbReference type="CDD" id="cd00093">
    <property type="entry name" value="HTH_XRE"/>
    <property type="match status" value="1"/>
</dbReference>
<keyword evidence="1" id="KW-0238">DNA-binding</keyword>
<dbReference type="EMBL" id="JACRIW010000082">
    <property type="protein sequence ID" value="MBI5170176.1"/>
    <property type="molecule type" value="Genomic_DNA"/>
</dbReference>
<reference evidence="3" key="1">
    <citation type="submission" date="2020-07" db="EMBL/GenBank/DDBJ databases">
        <title>Huge and variable diversity of episymbiotic CPR bacteria and DPANN archaea in groundwater ecosystems.</title>
        <authorList>
            <person name="He C.Y."/>
            <person name="Keren R."/>
            <person name="Whittaker M."/>
            <person name="Farag I.F."/>
            <person name="Doudna J."/>
            <person name="Cate J.H.D."/>
            <person name="Banfield J.F."/>
        </authorList>
    </citation>
    <scope>NUCLEOTIDE SEQUENCE</scope>
    <source>
        <strain evidence="3">NC_groundwater_1813_Pr3_B-0.1um_71_17</strain>
    </source>
</reference>
<organism evidence="3 4">
    <name type="scientific">Eiseniibacteriota bacterium</name>
    <dbReference type="NCBI Taxonomy" id="2212470"/>
    <lineage>
        <taxon>Bacteria</taxon>
        <taxon>Candidatus Eiseniibacteriota</taxon>
    </lineage>
</organism>
<protein>
    <submittedName>
        <fullName evidence="3">Helix-turn-helix transcriptional regulator</fullName>
    </submittedName>
</protein>
<proteinExistence type="predicted"/>
<dbReference type="SUPFAM" id="SSF47413">
    <property type="entry name" value="lambda repressor-like DNA-binding domains"/>
    <property type="match status" value="1"/>
</dbReference>
<dbReference type="Gene3D" id="2.60.120.10">
    <property type="entry name" value="Jelly Rolls"/>
    <property type="match status" value="1"/>
</dbReference>
<dbReference type="Gene3D" id="1.10.260.40">
    <property type="entry name" value="lambda repressor-like DNA-binding domains"/>
    <property type="match status" value="1"/>
</dbReference>
<dbReference type="CDD" id="cd02209">
    <property type="entry name" value="cupin_XRE_C"/>
    <property type="match status" value="1"/>
</dbReference>
<sequence>MQIVDVTELGRRVRALRLQRGMTLKQVESLCGLSATHLSEVERGRTSPTLGALTRLAVALGRETAYFLEPEELPEVAVHRGGEAKPETLGPSLTSATLTGGIPGSQLTARELRFERGASAAHREDAGDAEQEALYFVLEGEVELRVGDETTRLSHGDALQATHALPHVLSRVGHEPARVLVTSTRTSKEPA</sequence>
<comment type="caution">
    <text evidence="3">The sequence shown here is derived from an EMBL/GenBank/DDBJ whole genome shotgun (WGS) entry which is preliminary data.</text>
</comment>
<dbReference type="GO" id="GO:0003677">
    <property type="term" value="F:DNA binding"/>
    <property type="evidence" value="ECO:0007669"/>
    <property type="project" value="UniProtKB-KW"/>
</dbReference>
<dbReference type="PROSITE" id="PS50943">
    <property type="entry name" value="HTH_CROC1"/>
    <property type="match status" value="1"/>
</dbReference>
<evidence type="ECO:0000313" key="3">
    <source>
        <dbReference type="EMBL" id="MBI5170176.1"/>
    </source>
</evidence>
<dbReference type="Proteomes" id="UP000696931">
    <property type="component" value="Unassembled WGS sequence"/>
</dbReference>
<dbReference type="SUPFAM" id="SSF51182">
    <property type="entry name" value="RmlC-like cupins"/>
    <property type="match status" value="1"/>
</dbReference>
<evidence type="ECO:0000259" key="2">
    <source>
        <dbReference type="PROSITE" id="PS50943"/>
    </source>
</evidence>
<dbReference type="InterPro" id="IPR011051">
    <property type="entry name" value="RmlC_Cupin_sf"/>
</dbReference>
<dbReference type="GO" id="GO:0005829">
    <property type="term" value="C:cytosol"/>
    <property type="evidence" value="ECO:0007669"/>
    <property type="project" value="TreeGrafter"/>
</dbReference>
<dbReference type="PANTHER" id="PTHR46797:SF1">
    <property type="entry name" value="METHYLPHOSPHONATE SYNTHASE"/>
    <property type="match status" value="1"/>
</dbReference>
<dbReference type="Pfam" id="PF07883">
    <property type="entry name" value="Cupin_2"/>
    <property type="match status" value="1"/>
</dbReference>
<dbReference type="InterPro" id="IPR013096">
    <property type="entry name" value="Cupin_2"/>
</dbReference>
<dbReference type="InterPro" id="IPR014710">
    <property type="entry name" value="RmlC-like_jellyroll"/>
</dbReference>
<gene>
    <name evidence="3" type="ORF">HZA61_11850</name>
</gene>
<feature type="domain" description="HTH cro/C1-type" evidence="2">
    <location>
        <begin position="13"/>
        <end position="67"/>
    </location>
</feature>